<protein>
    <submittedName>
        <fullName evidence="4">Afadin and alpha-actinin-binding-domain-containing protein</fullName>
    </submittedName>
</protein>
<dbReference type="Proteomes" id="UP000070501">
    <property type="component" value="Unassembled WGS sequence"/>
</dbReference>
<sequence length="912" mass="100021">MAAEMESLRTASLYINNQLLSRGLLRDGHSIDFANPCGDGGDGLPAAMGRIMSVVNDLILKRDRDAEHRESLASTLRTLRAETLRQTTDHTRQASQLADTQRKLDSAEATERAVRTQLRTAEANIHRMKDEMHKMKTLVAQTRSSCANEVRKRDRQIEALKKTVTEAARVRGGARSRDVVTISVTGDFGSEGAQGSVGAGATADAEYSLRMETNEFLTRLARGLSEENEGLVGIVRQTVDSLREMSGLEAELVGASGSSSDSKGAEELASELETIMAHLRNILTNPSFVPIEELEARDEEIARLRSGFEKMETRWRDAVRMIDGWRRRMGSGGRSVDMEELSMGLRLSPVRLRDVMVETDDISEQERERVAAMELSCVQEEDEEEEEQQQPIPAHRLSPTKRAHKVTRQPLPPQQLRTRSPTPVEALELVAAVTSQDEPVEAVPYDEEEDDSDASSIYDVDEDLLDLEEDDGAEEPNFEVLQVSTATNASSPPLPERPQLSPLKDSFSAGNKQPSEERQQQPSRKRAGDFSAALPDEQHSKKAPEDSKKREKREPVAPSTRTTRLSARRSLEKSVDSFEVAYESPHFGKSSEKAASELRLFSKPAAPALLPSEKARTATATTRAKPAEPPVQQKNVRKAIPSRTAAVVEDEEEKQREGPAEKKLRRSLPESEPETEASPEAVAPPLPATTRTQPAAPAPAATSSRSNKALQPAKAEAALPAKASPAATQQQHQNRSPIRPQGGTRLLPPRRKMPVVPQSPLTMEAITAKLAASEREADAARVRAKLKAARLGRRGGTAAAEPAAVSRPASPAKSQESPRQSAAQSPINITEPTQDDNEADAALASVVPEDRDMLDELTEPEQHNKIEVVKRKRDRRLSQATNRRASRRRSTLSPWELESLITGNVGPASPTR</sequence>
<feature type="region of interest" description="Disordered" evidence="3">
    <location>
        <begin position="378"/>
        <end position="760"/>
    </location>
</feature>
<feature type="compositionally biased region" description="Low complexity" evidence="3">
    <location>
        <begin position="688"/>
        <end position="727"/>
    </location>
</feature>
<organism evidence="4 5">
    <name type="scientific">Microdochium bolleyi</name>
    <dbReference type="NCBI Taxonomy" id="196109"/>
    <lineage>
        <taxon>Eukaryota</taxon>
        <taxon>Fungi</taxon>
        <taxon>Dikarya</taxon>
        <taxon>Ascomycota</taxon>
        <taxon>Pezizomycotina</taxon>
        <taxon>Sordariomycetes</taxon>
        <taxon>Xylariomycetidae</taxon>
        <taxon>Xylariales</taxon>
        <taxon>Microdochiaceae</taxon>
        <taxon>Microdochium</taxon>
    </lineage>
</organism>
<reference evidence="5" key="1">
    <citation type="submission" date="2016-02" db="EMBL/GenBank/DDBJ databases">
        <title>Draft genome sequence of Microdochium bolleyi, a fungal endophyte of beachgrass.</title>
        <authorList>
            <consortium name="DOE Joint Genome Institute"/>
            <person name="David A.S."/>
            <person name="May G."/>
            <person name="Haridas S."/>
            <person name="Lim J."/>
            <person name="Wang M."/>
            <person name="Labutti K."/>
            <person name="Lipzen A."/>
            <person name="Barry K."/>
            <person name="Grigoriev I.V."/>
        </authorList>
    </citation>
    <scope>NUCLEOTIDE SEQUENCE [LARGE SCALE GENOMIC DNA]</scope>
    <source>
        <strain evidence="5">J235TASD1</strain>
    </source>
</reference>
<evidence type="ECO:0000256" key="3">
    <source>
        <dbReference type="SAM" id="MobiDB-lite"/>
    </source>
</evidence>
<dbReference type="OrthoDB" id="312015at2759"/>
<feature type="compositionally biased region" description="Basic residues" evidence="3">
    <location>
        <begin position="398"/>
        <end position="407"/>
    </location>
</feature>
<evidence type="ECO:0000313" key="4">
    <source>
        <dbReference type="EMBL" id="KXJ91003.1"/>
    </source>
</evidence>
<dbReference type="EMBL" id="KQ964251">
    <property type="protein sequence ID" value="KXJ91003.1"/>
    <property type="molecule type" value="Genomic_DNA"/>
</dbReference>
<accession>A0A136J1P3</accession>
<dbReference type="InParanoid" id="A0A136J1P3"/>
<feature type="compositionally biased region" description="Basic and acidic residues" evidence="3">
    <location>
        <begin position="536"/>
        <end position="555"/>
    </location>
</feature>
<feature type="region of interest" description="Disordered" evidence="3">
    <location>
        <begin position="87"/>
        <end position="114"/>
    </location>
</feature>
<dbReference type="Pfam" id="PF11559">
    <property type="entry name" value="ADIP"/>
    <property type="match status" value="1"/>
</dbReference>
<comment type="similarity">
    <text evidence="1">Belongs to the ADIP family.</text>
</comment>
<dbReference type="AlphaFoldDB" id="A0A136J1P3"/>
<evidence type="ECO:0000256" key="1">
    <source>
        <dbReference type="ARBA" id="ARBA00009291"/>
    </source>
</evidence>
<feature type="compositionally biased region" description="Acidic residues" evidence="3">
    <location>
        <begin position="379"/>
        <end position="388"/>
    </location>
</feature>
<dbReference type="STRING" id="196109.A0A136J1P3"/>
<evidence type="ECO:0000256" key="2">
    <source>
        <dbReference type="ARBA" id="ARBA00023054"/>
    </source>
</evidence>
<dbReference type="InterPro" id="IPR021622">
    <property type="entry name" value="Afadin/alpha-actinin-bd"/>
</dbReference>
<feature type="compositionally biased region" description="Basic and acidic residues" evidence="3">
    <location>
        <begin position="100"/>
        <end position="114"/>
    </location>
</feature>
<feature type="compositionally biased region" description="Basic and acidic residues" evidence="3">
    <location>
        <begin position="653"/>
        <end position="662"/>
    </location>
</feature>
<gene>
    <name evidence="4" type="ORF">Micbo1qcDRAFT_195821</name>
</gene>
<feature type="compositionally biased region" description="Acidic residues" evidence="3">
    <location>
        <begin position="438"/>
        <end position="477"/>
    </location>
</feature>
<name>A0A136J1P3_9PEZI</name>
<feature type="compositionally biased region" description="Polar residues" evidence="3">
    <location>
        <begin position="815"/>
        <end position="832"/>
    </location>
</feature>
<feature type="compositionally biased region" description="Low complexity" evidence="3">
    <location>
        <begin position="796"/>
        <end position="814"/>
    </location>
</feature>
<keyword evidence="2" id="KW-0175">Coiled coil</keyword>
<evidence type="ECO:0000313" key="5">
    <source>
        <dbReference type="Proteomes" id="UP000070501"/>
    </source>
</evidence>
<feature type="compositionally biased region" description="Basic and acidic residues" evidence="3">
    <location>
        <begin position="860"/>
        <end position="869"/>
    </location>
</feature>
<feature type="region of interest" description="Disordered" evidence="3">
    <location>
        <begin position="787"/>
        <end position="912"/>
    </location>
</feature>
<proteinExistence type="inferred from homology"/>
<keyword evidence="5" id="KW-1185">Reference proteome</keyword>
<feature type="compositionally biased region" description="Polar residues" evidence="3">
    <location>
        <begin position="482"/>
        <end position="491"/>
    </location>
</feature>